<accession>D1ATS5</accession>
<dbReference type="RefSeq" id="WP_012880433.1">
    <property type="nucleotide sequence ID" value="NC_013532.1"/>
</dbReference>
<dbReference type="STRING" id="574556.ACIS_00285"/>
<evidence type="ECO:0000256" key="1">
    <source>
        <dbReference type="SAM" id="MobiDB-lite"/>
    </source>
</evidence>
<gene>
    <name evidence="3" type="ordered locus">ACIS_00285</name>
</gene>
<keyword evidence="2" id="KW-1133">Transmembrane helix</keyword>
<feature type="transmembrane region" description="Helical" evidence="2">
    <location>
        <begin position="170"/>
        <end position="193"/>
    </location>
</feature>
<reference evidence="3 4" key="1">
    <citation type="journal article" date="2010" name="J. Bacteriol.">
        <title>Complete genome sequence of Anaplasma marginale subsp. centrale.</title>
        <authorList>
            <person name="Herndon D.R."/>
            <person name="Palmer G.H."/>
            <person name="Shkap V."/>
            <person name="Knowles D.P. Jr."/>
            <person name="Brayton K.A."/>
        </authorList>
    </citation>
    <scope>NUCLEOTIDE SEQUENCE [LARGE SCALE GENOMIC DNA]</scope>
    <source>
        <strain evidence="3 4">Israel</strain>
    </source>
</reference>
<organism evidence="3 4">
    <name type="scientific">Anaplasma centrale (strain Israel)</name>
    <name type="common">Anaplasma marginale subsp. centrale (strain Israel)</name>
    <dbReference type="NCBI Taxonomy" id="574556"/>
    <lineage>
        <taxon>Bacteria</taxon>
        <taxon>Pseudomonadati</taxon>
        <taxon>Pseudomonadota</taxon>
        <taxon>Alphaproteobacteria</taxon>
        <taxon>Rickettsiales</taxon>
        <taxon>Anaplasmataceae</taxon>
        <taxon>Anaplasma</taxon>
    </lineage>
</organism>
<evidence type="ECO:0000313" key="4">
    <source>
        <dbReference type="Proteomes" id="UP000000630"/>
    </source>
</evidence>
<dbReference type="EMBL" id="CP001759">
    <property type="protein sequence ID" value="ACZ48953.1"/>
    <property type="molecule type" value="Genomic_DNA"/>
</dbReference>
<evidence type="ECO:0000256" key="2">
    <source>
        <dbReference type="SAM" id="Phobius"/>
    </source>
</evidence>
<keyword evidence="2" id="KW-0812">Transmembrane</keyword>
<feature type="compositionally biased region" description="Low complexity" evidence="1">
    <location>
        <begin position="211"/>
        <end position="226"/>
    </location>
</feature>
<dbReference type="Proteomes" id="UP000000630">
    <property type="component" value="Chromosome"/>
</dbReference>
<proteinExistence type="predicted"/>
<feature type="region of interest" description="Disordered" evidence="1">
    <location>
        <begin position="211"/>
        <end position="255"/>
    </location>
</feature>
<feature type="transmembrane region" description="Helical" evidence="2">
    <location>
        <begin position="55"/>
        <end position="81"/>
    </location>
</feature>
<dbReference type="AlphaFoldDB" id="D1ATS5"/>
<dbReference type="OrthoDB" id="7165569at2"/>
<sequence>MKRELDDDIGGGVRSLILRKPISNVYFRLGAFCAAVFAAVAAFAFAYAISAGVAFSWYAPVFIVAVVSTVTLLLSLAFMSIMSALQSRSGRVQYASGTIQAPFGCSSKRLDISVRRHGVQGGYGVFQSVLACTIVCSLIAAALAGGVVVGRSQALPSIASLAARMQSIESIAFVAAVAVLLISCLLLFCVRVFTDGATPRVNMFVVMASNPDSSRTTDSEESSPSSVTRGARGAADGPATRNARTADAEAEQGPAHNALRSTSWISALMGLEREASGVCIKCIIDARSLQ</sequence>
<keyword evidence="4" id="KW-1185">Reference proteome</keyword>
<dbReference type="KEGG" id="acn:ACIS_00285"/>
<feature type="transmembrane region" description="Helical" evidence="2">
    <location>
        <begin position="25"/>
        <end position="49"/>
    </location>
</feature>
<dbReference type="HOGENOM" id="CLU_955272_0_0_5"/>
<name>D1ATS5_ANACI</name>
<keyword evidence="2" id="KW-0472">Membrane</keyword>
<feature type="transmembrane region" description="Helical" evidence="2">
    <location>
        <begin position="125"/>
        <end position="150"/>
    </location>
</feature>
<protein>
    <submittedName>
        <fullName evidence="3">Uncharacterized protein</fullName>
    </submittedName>
</protein>
<evidence type="ECO:0000313" key="3">
    <source>
        <dbReference type="EMBL" id="ACZ48953.1"/>
    </source>
</evidence>